<dbReference type="Pfam" id="PF10719">
    <property type="entry name" value="ComFB"/>
    <property type="match status" value="1"/>
</dbReference>
<protein>
    <submittedName>
        <fullName evidence="1">Uncharacterized protein</fullName>
    </submittedName>
</protein>
<dbReference type="STRING" id="56110.Oscil6304_3944"/>
<keyword evidence="2" id="KW-1185">Reference proteome</keyword>
<organism evidence="1 2">
    <name type="scientific">Oscillatoria acuminata PCC 6304</name>
    <dbReference type="NCBI Taxonomy" id="56110"/>
    <lineage>
        <taxon>Bacteria</taxon>
        <taxon>Bacillati</taxon>
        <taxon>Cyanobacteriota</taxon>
        <taxon>Cyanophyceae</taxon>
        <taxon>Oscillatoriophycideae</taxon>
        <taxon>Oscillatoriales</taxon>
        <taxon>Oscillatoriaceae</taxon>
        <taxon>Oscillatoria</taxon>
    </lineage>
</organism>
<dbReference type="KEGG" id="oac:Oscil6304_3944"/>
<sequence>MGLIMGKHLVNLTLKLVSERVDYVLKTYPYSLYKSVIDGSDFQLELIAYILNRVPSLYVVTGDDRPAIGLCLGSSEQYHLEGLIQEGIHVIMPKVLKTPPQEFCDLLKPRPYTSKEEGKSNPSQGEGSQESCQWDELAIYARTKWIEQNGMHIP</sequence>
<dbReference type="InParanoid" id="K9TKV1"/>
<evidence type="ECO:0000313" key="1">
    <source>
        <dbReference type="EMBL" id="AFY83487.1"/>
    </source>
</evidence>
<dbReference type="OrthoDB" id="515811at2"/>
<dbReference type="InterPro" id="IPR019657">
    <property type="entry name" value="ComFB"/>
</dbReference>
<name>K9TKV1_9CYAN</name>
<dbReference type="HOGENOM" id="CLU_1702490_0_0_3"/>
<dbReference type="AlphaFoldDB" id="K9TKV1"/>
<reference evidence="1 2" key="1">
    <citation type="submission" date="2012-06" db="EMBL/GenBank/DDBJ databases">
        <title>Finished chromosome of genome of Oscillatoria acuminata PCC 6304.</title>
        <authorList>
            <consortium name="US DOE Joint Genome Institute"/>
            <person name="Gugger M."/>
            <person name="Coursin T."/>
            <person name="Rippka R."/>
            <person name="Tandeau De Marsac N."/>
            <person name="Huntemann M."/>
            <person name="Wei C.-L."/>
            <person name="Han J."/>
            <person name="Detter J.C."/>
            <person name="Han C."/>
            <person name="Tapia R."/>
            <person name="Davenport K."/>
            <person name="Daligault H."/>
            <person name="Erkkila T."/>
            <person name="Gu W."/>
            <person name="Munk A.C.C."/>
            <person name="Teshima H."/>
            <person name="Xu Y."/>
            <person name="Chain P."/>
            <person name="Chen A."/>
            <person name="Krypides N."/>
            <person name="Mavromatis K."/>
            <person name="Markowitz V."/>
            <person name="Szeto E."/>
            <person name="Ivanova N."/>
            <person name="Mikhailova N."/>
            <person name="Ovchinnikova G."/>
            <person name="Pagani I."/>
            <person name="Pati A."/>
            <person name="Goodwin L."/>
            <person name="Peters L."/>
            <person name="Pitluck S."/>
            <person name="Woyke T."/>
            <person name="Kerfeld C."/>
        </authorList>
    </citation>
    <scope>NUCLEOTIDE SEQUENCE [LARGE SCALE GENOMIC DNA]</scope>
    <source>
        <strain evidence="1 2">PCC 6304</strain>
    </source>
</reference>
<gene>
    <name evidence="1" type="ORF">Oscil6304_3944</name>
</gene>
<evidence type="ECO:0000313" key="2">
    <source>
        <dbReference type="Proteomes" id="UP000010367"/>
    </source>
</evidence>
<dbReference type="EMBL" id="CP003607">
    <property type="protein sequence ID" value="AFY83487.1"/>
    <property type="molecule type" value="Genomic_DNA"/>
</dbReference>
<accession>K9TKV1</accession>
<dbReference type="Proteomes" id="UP000010367">
    <property type="component" value="Chromosome"/>
</dbReference>
<proteinExistence type="predicted"/>